<dbReference type="EMBL" id="FWXN01000002">
    <property type="protein sequence ID" value="SMC38937.1"/>
    <property type="molecule type" value="Genomic_DNA"/>
</dbReference>
<protein>
    <submittedName>
        <fullName evidence="1">Uncharacterized protein</fullName>
    </submittedName>
</protein>
<dbReference type="AlphaFoldDB" id="A0A1W1YRW7"/>
<name>A0A1W1YRW7_9MICO</name>
<sequence>MTKTSAPKILSDADVDAKMSTYVPASLPAETWEAWEDEVADMARAAEPSSFQDLTYVLGSICAFLAWSTPTHGDDDLAAQVTPDQITRYLAVLEQGGTATGTRENRRSQLFRVQRGLAGRPARKAIARGRSPFAPPYSPAEVAALRAIDAPSVTLAKLLALLDDDSTAAESVVAALEGIATEAMCREFATAGLKFDRRRWRPTWASRLVRNDLDFATLARSHGFSRNDCERYLQHHPAAPGTIDQLRG</sequence>
<accession>A0A1W1YRW7</accession>
<dbReference type="Proteomes" id="UP000192634">
    <property type="component" value="Unassembled WGS sequence"/>
</dbReference>
<reference evidence="1 2" key="1">
    <citation type="submission" date="2017-04" db="EMBL/GenBank/DDBJ databases">
        <authorList>
            <person name="Afonso C.L."/>
            <person name="Miller P.J."/>
            <person name="Scott M.A."/>
            <person name="Spackman E."/>
            <person name="Goraichik I."/>
            <person name="Dimitrov K.M."/>
            <person name="Suarez D.L."/>
            <person name="Swayne D.E."/>
        </authorList>
    </citation>
    <scope>NUCLEOTIDE SEQUENCE [LARGE SCALE GENOMIC DNA]</scope>
    <source>
        <strain evidence="1 2">CGMCC 1.12511</strain>
    </source>
</reference>
<dbReference type="OrthoDB" id="9929854at2"/>
<evidence type="ECO:0000313" key="2">
    <source>
        <dbReference type="Proteomes" id="UP000192634"/>
    </source>
</evidence>
<dbReference type="RefSeq" id="WP_084449846.1">
    <property type="nucleotide sequence ID" value="NZ_FWXN01000002.1"/>
</dbReference>
<gene>
    <name evidence="1" type="ORF">SAMN06296429_102316</name>
</gene>
<organism evidence="1 2">
    <name type="scientific">Janibacter indicus</name>
    <dbReference type="NCBI Taxonomy" id="857417"/>
    <lineage>
        <taxon>Bacteria</taxon>
        <taxon>Bacillati</taxon>
        <taxon>Actinomycetota</taxon>
        <taxon>Actinomycetes</taxon>
        <taxon>Micrococcales</taxon>
        <taxon>Intrasporangiaceae</taxon>
        <taxon>Janibacter</taxon>
    </lineage>
</organism>
<proteinExistence type="predicted"/>
<evidence type="ECO:0000313" key="1">
    <source>
        <dbReference type="EMBL" id="SMC38937.1"/>
    </source>
</evidence>